<protein>
    <recommendedName>
        <fullName evidence="3">YCII-related domain-containing protein</fullName>
    </recommendedName>
</protein>
<dbReference type="SUPFAM" id="SSF54909">
    <property type="entry name" value="Dimeric alpha+beta barrel"/>
    <property type="match status" value="1"/>
</dbReference>
<sequence>MSRTIPIALNALIFLVVVAFAPDAQGRGGDATQPEAAFDARLAEELGADAYGMRRYVMVLLKSGDNRDHAPERVAELQRGHLDNMQRLAEEGVLVLAGPFLDGGDRRGIFVFAVNTIEEAKDLTASDPAIQAGRLEAEYWPWYGSAALLQLGDIHERIARENP</sequence>
<gene>
    <name evidence="4" type="ORF">DZC52_04795</name>
</gene>
<feature type="chain" id="PRO_5017534032" description="YCII-related domain-containing protein" evidence="2">
    <location>
        <begin position="22"/>
        <end position="163"/>
    </location>
</feature>
<evidence type="ECO:0000256" key="1">
    <source>
        <dbReference type="ARBA" id="ARBA00007689"/>
    </source>
</evidence>
<accession>A0A3E1KAK4</accession>
<dbReference type="EMBL" id="QUZK01000021">
    <property type="protein sequence ID" value="RFF31382.1"/>
    <property type="molecule type" value="Genomic_DNA"/>
</dbReference>
<name>A0A3E1KAK4_9GAMM</name>
<comment type="caution">
    <text evidence="4">The sequence shown here is derived from an EMBL/GenBank/DDBJ whole genome shotgun (WGS) entry which is preliminary data.</text>
</comment>
<organism evidence="4 5">
    <name type="scientific">Wenzhouxiangella sediminis</name>
    <dbReference type="NCBI Taxonomy" id="1792836"/>
    <lineage>
        <taxon>Bacteria</taxon>
        <taxon>Pseudomonadati</taxon>
        <taxon>Pseudomonadota</taxon>
        <taxon>Gammaproteobacteria</taxon>
        <taxon>Chromatiales</taxon>
        <taxon>Wenzhouxiangellaceae</taxon>
        <taxon>Wenzhouxiangella</taxon>
    </lineage>
</organism>
<dbReference type="OrthoDB" id="8481699at2"/>
<evidence type="ECO:0000259" key="3">
    <source>
        <dbReference type="Pfam" id="PF03795"/>
    </source>
</evidence>
<feature type="signal peptide" evidence="2">
    <location>
        <begin position="1"/>
        <end position="21"/>
    </location>
</feature>
<dbReference type="Proteomes" id="UP000260351">
    <property type="component" value="Unassembled WGS sequence"/>
</dbReference>
<evidence type="ECO:0000313" key="5">
    <source>
        <dbReference type="Proteomes" id="UP000260351"/>
    </source>
</evidence>
<evidence type="ECO:0000313" key="4">
    <source>
        <dbReference type="EMBL" id="RFF31382.1"/>
    </source>
</evidence>
<dbReference type="InterPro" id="IPR011008">
    <property type="entry name" value="Dimeric_a/b-barrel"/>
</dbReference>
<dbReference type="AlphaFoldDB" id="A0A3E1KAK4"/>
<dbReference type="RefSeq" id="WP_116649988.1">
    <property type="nucleotide sequence ID" value="NZ_QUZK01000021.1"/>
</dbReference>
<dbReference type="Gene3D" id="3.30.70.1060">
    <property type="entry name" value="Dimeric alpha+beta barrel"/>
    <property type="match status" value="1"/>
</dbReference>
<proteinExistence type="inferred from homology"/>
<keyword evidence="5" id="KW-1185">Reference proteome</keyword>
<dbReference type="InterPro" id="IPR005545">
    <property type="entry name" value="YCII"/>
</dbReference>
<dbReference type="Pfam" id="PF03795">
    <property type="entry name" value="YCII"/>
    <property type="match status" value="1"/>
</dbReference>
<feature type="domain" description="YCII-related" evidence="3">
    <location>
        <begin position="65"/>
        <end position="142"/>
    </location>
</feature>
<evidence type="ECO:0000256" key="2">
    <source>
        <dbReference type="SAM" id="SignalP"/>
    </source>
</evidence>
<reference evidence="4 5" key="1">
    <citation type="submission" date="2018-08" db="EMBL/GenBank/DDBJ databases">
        <title>Wenzhouxiangella salilacus sp. nov., a novel bacterium isolated from a saline lake in Xinjiang Province, China.</title>
        <authorList>
            <person name="Han S."/>
        </authorList>
    </citation>
    <scope>NUCLEOTIDE SEQUENCE [LARGE SCALE GENOMIC DNA]</scope>
    <source>
        <strain evidence="4 5">XDB06</strain>
    </source>
</reference>
<comment type="similarity">
    <text evidence="1">Belongs to the YciI family.</text>
</comment>
<keyword evidence="2" id="KW-0732">Signal</keyword>